<dbReference type="GO" id="GO:0016787">
    <property type="term" value="F:hydrolase activity"/>
    <property type="evidence" value="ECO:0007669"/>
    <property type="project" value="UniProtKB-KW"/>
</dbReference>
<organism evidence="2 3">
    <name type="scientific">Parafrankia irregularis</name>
    <dbReference type="NCBI Taxonomy" id="795642"/>
    <lineage>
        <taxon>Bacteria</taxon>
        <taxon>Bacillati</taxon>
        <taxon>Actinomycetota</taxon>
        <taxon>Actinomycetes</taxon>
        <taxon>Frankiales</taxon>
        <taxon>Frankiaceae</taxon>
        <taxon>Parafrankia</taxon>
    </lineage>
</organism>
<dbReference type="RefSeq" id="WP_054569102.1">
    <property type="nucleotide sequence ID" value="NZ_FAOZ01000043.1"/>
</dbReference>
<dbReference type="InterPro" id="IPR051540">
    <property type="entry name" value="S-2-haloacid_dehalogenase"/>
</dbReference>
<evidence type="ECO:0000313" key="2">
    <source>
        <dbReference type="EMBL" id="CUU60610.1"/>
    </source>
</evidence>
<proteinExistence type="predicted"/>
<keyword evidence="1" id="KW-0378">Hydrolase</keyword>
<dbReference type="PANTHER" id="PTHR43316:SF3">
    <property type="entry name" value="HALOACID DEHALOGENASE, TYPE II (AFU_ORTHOLOGUE AFUA_2G07750)-RELATED"/>
    <property type="match status" value="1"/>
</dbReference>
<gene>
    <name evidence="2" type="ORF">Ga0074812_14327</name>
</gene>
<accession>A0A0S4R074</accession>
<dbReference type="InterPro" id="IPR006439">
    <property type="entry name" value="HAD-SF_hydro_IA"/>
</dbReference>
<sequence>MGERAVAAVALDFGGTLAEPGPSPSGRDVVAVLEHRLGRPSPAGLEEAVEEARAEAKAAYRRGVQTPWEVILTAAWRRLGLETPDLAAVVAALWRAVPDGAVDPRAARAVQALRGTGRTLVLACNTQRPVAHRQRTLAAAGLAGCFDSLVLSSDFAVAKPDPRFYAAVADAARGEAECPPEMILFVGDTVGLDVLGPRAFGMRAALVCSGPRPHGLPGDTPVITHVGELPDLLERWP</sequence>
<dbReference type="SUPFAM" id="SSF56784">
    <property type="entry name" value="HAD-like"/>
    <property type="match status" value="1"/>
</dbReference>
<dbReference type="Proteomes" id="UP000198802">
    <property type="component" value="Unassembled WGS sequence"/>
</dbReference>
<keyword evidence="3" id="KW-1185">Reference proteome</keyword>
<evidence type="ECO:0000256" key="1">
    <source>
        <dbReference type="ARBA" id="ARBA00022801"/>
    </source>
</evidence>
<dbReference type="EMBL" id="FAOZ01000043">
    <property type="protein sequence ID" value="CUU60610.1"/>
    <property type="molecule type" value="Genomic_DNA"/>
</dbReference>
<name>A0A0S4R074_9ACTN</name>
<dbReference type="InterPro" id="IPR023214">
    <property type="entry name" value="HAD_sf"/>
</dbReference>
<dbReference type="InterPro" id="IPR036412">
    <property type="entry name" value="HAD-like_sf"/>
</dbReference>
<protein>
    <submittedName>
        <fullName evidence="2">FMN phosphatase YigB, HAD superfamily</fullName>
    </submittedName>
</protein>
<dbReference type="Pfam" id="PF00702">
    <property type="entry name" value="Hydrolase"/>
    <property type="match status" value="1"/>
</dbReference>
<dbReference type="PRINTS" id="PR00413">
    <property type="entry name" value="HADHALOGNASE"/>
</dbReference>
<dbReference type="AlphaFoldDB" id="A0A0S4R074"/>
<dbReference type="PANTHER" id="PTHR43316">
    <property type="entry name" value="HYDROLASE, HALOACID DELAHOGENASE-RELATED"/>
    <property type="match status" value="1"/>
</dbReference>
<dbReference type="Gene3D" id="3.40.50.1000">
    <property type="entry name" value="HAD superfamily/HAD-like"/>
    <property type="match status" value="1"/>
</dbReference>
<reference evidence="3" key="1">
    <citation type="submission" date="2015-11" db="EMBL/GenBank/DDBJ databases">
        <authorList>
            <person name="Varghese N."/>
        </authorList>
    </citation>
    <scope>NUCLEOTIDE SEQUENCE [LARGE SCALE GENOMIC DNA]</scope>
    <source>
        <strain evidence="3">DSM 45899</strain>
    </source>
</reference>
<evidence type="ECO:0000313" key="3">
    <source>
        <dbReference type="Proteomes" id="UP000198802"/>
    </source>
</evidence>